<gene>
    <name evidence="1" type="ORF">EA686_07090</name>
</gene>
<protein>
    <submittedName>
        <fullName evidence="1">Uncharacterized protein</fullName>
    </submittedName>
</protein>
<sequence length="76" mass="8730">MTIKYYDLDNTTPIVVDLTLGELTDIYFTIFGAGGSDNMPALKKIRTKYTPCDMCQNLILKEDFGAHLQKHWDEEQ</sequence>
<reference evidence="1 2" key="1">
    <citation type="submission" date="2018-10" db="EMBL/GenBank/DDBJ databases">
        <title>GWAS and RNA-Seq identify cryptic mechanisms of antimicrobial resistance in Acinetobacter baumannii.</title>
        <authorList>
            <person name="Sahl J.W."/>
        </authorList>
    </citation>
    <scope>NUCLEOTIDE SEQUENCE [LARGE SCALE GENOMIC DNA]</scope>
    <source>
        <strain evidence="1 2">TG28175</strain>
    </source>
</reference>
<dbReference type="RefSeq" id="WP_000153604.1">
    <property type="nucleotide sequence ID" value="NZ_CAJHFV010000060.1"/>
</dbReference>
<evidence type="ECO:0000313" key="2">
    <source>
        <dbReference type="Proteomes" id="UP000280073"/>
    </source>
</evidence>
<dbReference type="EMBL" id="RFDI01000290">
    <property type="protein sequence ID" value="RSR60483.1"/>
    <property type="molecule type" value="Genomic_DNA"/>
</dbReference>
<comment type="caution">
    <text evidence="1">The sequence shown here is derived from an EMBL/GenBank/DDBJ whole genome shotgun (WGS) entry which is preliminary data.</text>
</comment>
<evidence type="ECO:0000313" key="1">
    <source>
        <dbReference type="EMBL" id="RSR60483.1"/>
    </source>
</evidence>
<name>A0A0E8PCB9_ACIBA</name>
<proteinExistence type="predicted"/>
<accession>A0A0E8PCB9</accession>
<dbReference type="AlphaFoldDB" id="A0A0E8PCB9"/>
<organism evidence="1 2">
    <name type="scientific">Acinetobacter baumannii</name>
    <dbReference type="NCBI Taxonomy" id="470"/>
    <lineage>
        <taxon>Bacteria</taxon>
        <taxon>Pseudomonadati</taxon>
        <taxon>Pseudomonadota</taxon>
        <taxon>Gammaproteobacteria</taxon>
        <taxon>Moraxellales</taxon>
        <taxon>Moraxellaceae</taxon>
        <taxon>Acinetobacter</taxon>
        <taxon>Acinetobacter calcoaceticus/baumannii complex</taxon>
    </lineage>
</organism>
<dbReference type="Proteomes" id="UP000280073">
    <property type="component" value="Unassembled WGS sequence"/>
</dbReference>